<dbReference type="EC" id="4.2.1.33" evidence="1"/>
<dbReference type="GO" id="GO:0003861">
    <property type="term" value="F:3-isopropylmalate dehydratase activity"/>
    <property type="evidence" value="ECO:0007669"/>
    <property type="project" value="UniProtKB-EC"/>
</dbReference>
<protein>
    <submittedName>
        <fullName evidence="1">Methanogen homoaconitase small subunit</fullName>
        <ecNumber evidence="1">4.2.1.33</ecNumber>
    </submittedName>
</protein>
<dbReference type="Gene3D" id="3.20.19.10">
    <property type="entry name" value="Aconitase, domain 4"/>
    <property type="match status" value="1"/>
</dbReference>
<gene>
    <name evidence="1" type="primary">hacB_5</name>
    <name evidence="1" type="ORF">SDC9_209732</name>
</gene>
<comment type="caution">
    <text evidence="1">The sequence shown here is derived from an EMBL/GenBank/DDBJ whole genome shotgun (WGS) entry which is preliminary data.</text>
</comment>
<keyword evidence="1" id="KW-0456">Lyase</keyword>
<dbReference type="InterPro" id="IPR015928">
    <property type="entry name" value="Aconitase/3IPM_dehydase_swvl"/>
</dbReference>
<dbReference type="AlphaFoldDB" id="A0A645JET7"/>
<dbReference type="SUPFAM" id="SSF52016">
    <property type="entry name" value="LeuD/IlvD-like"/>
    <property type="match status" value="1"/>
</dbReference>
<reference evidence="1" key="1">
    <citation type="submission" date="2019-08" db="EMBL/GenBank/DDBJ databases">
        <authorList>
            <person name="Kucharzyk K."/>
            <person name="Murdoch R.W."/>
            <person name="Higgins S."/>
            <person name="Loffler F."/>
        </authorList>
    </citation>
    <scope>NUCLEOTIDE SEQUENCE</scope>
</reference>
<dbReference type="EMBL" id="VSSQ01139358">
    <property type="protein sequence ID" value="MPN61986.1"/>
    <property type="molecule type" value="Genomic_DNA"/>
</dbReference>
<evidence type="ECO:0000313" key="1">
    <source>
        <dbReference type="EMBL" id="MPN61986.1"/>
    </source>
</evidence>
<sequence>MYDETEEGDILEIDFSTGKIFNATKNRRYQAQPFPLFIADIISKGGLLNSLQGRELHE</sequence>
<organism evidence="1">
    <name type="scientific">bioreactor metagenome</name>
    <dbReference type="NCBI Taxonomy" id="1076179"/>
    <lineage>
        <taxon>unclassified sequences</taxon>
        <taxon>metagenomes</taxon>
        <taxon>ecological metagenomes</taxon>
    </lineage>
</organism>
<accession>A0A645JET7</accession>
<proteinExistence type="predicted"/>
<name>A0A645JET7_9ZZZZ</name>